<reference evidence="1" key="1">
    <citation type="submission" date="2021-06" db="EMBL/GenBank/DDBJ databases">
        <authorList>
            <person name="Kallberg Y."/>
            <person name="Tangrot J."/>
            <person name="Rosling A."/>
        </authorList>
    </citation>
    <scope>NUCLEOTIDE SEQUENCE</scope>
    <source>
        <strain evidence="1">MA461A</strain>
    </source>
</reference>
<evidence type="ECO:0000313" key="1">
    <source>
        <dbReference type="EMBL" id="CAG8563341.1"/>
    </source>
</evidence>
<keyword evidence="2" id="KW-1185">Reference proteome</keyword>
<proteinExistence type="predicted"/>
<dbReference type="Proteomes" id="UP000789920">
    <property type="component" value="Unassembled WGS sequence"/>
</dbReference>
<name>A0ACA9M4H6_9GLOM</name>
<gene>
    <name evidence="1" type="ORF">RPERSI_LOCUS4458</name>
</gene>
<sequence length="68" mass="8065">TNAFNENRLRGVAKQDNEDLTSRDFTEFELKNQIILLRQKVMDLETSLRNISKRRLNQSSKCQFTLTF</sequence>
<feature type="non-terminal residue" evidence="1">
    <location>
        <position position="1"/>
    </location>
</feature>
<evidence type="ECO:0000313" key="2">
    <source>
        <dbReference type="Proteomes" id="UP000789920"/>
    </source>
</evidence>
<protein>
    <submittedName>
        <fullName evidence="1">23308_t:CDS:1</fullName>
    </submittedName>
</protein>
<comment type="caution">
    <text evidence="1">The sequence shown here is derived from an EMBL/GenBank/DDBJ whole genome shotgun (WGS) entry which is preliminary data.</text>
</comment>
<accession>A0ACA9M4H6</accession>
<organism evidence="1 2">
    <name type="scientific">Racocetra persica</name>
    <dbReference type="NCBI Taxonomy" id="160502"/>
    <lineage>
        <taxon>Eukaryota</taxon>
        <taxon>Fungi</taxon>
        <taxon>Fungi incertae sedis</taxon>
        <taxon>Mucoromycota</taxon>
        <taxon>Glomeromycotina</taxon>
        <taxon>Glomeromycetes</taxon>
        <taxon>Diversisporales</taxon>
        <taxon>Gigasporaceae</taxon>
        <taxon>Racocetra</taxon>
    </lineage>
</organism>
<dbReference type="EMBL" id="CAJVQC010006125">
    <property type="protein sequence ID" value="CAG8563341.1"/>
    <property type="molecule type" value="Genomic_DNA"/>
</dbReference>